<dbReference type="OrthoDB" id="9801841at2"/>
<name>A0A2S7XQ52_9GAMM</name>
<dbReference type="Gene3D" id="3.30.70.270">
    <property type="match status" value="1"/>
</dbReference>
<evidence type="ECO:0000259" key="3">
    <source>
        <dbReference type="PROSITE" id="PS50011"/>
    </source>
</evidence>
<dbReference type="Gene3D" id="3.40.50.300">
    <property type="entry name" value="P-loop containing nucleotide triphosphate hydrolases"/>
    <property type="match status" value="1"/>
</dbReference>
<dbReference type="InterPro" id="IPR027417">
    <property type="entry name" value="P-loop_NTPase"/>
</dbReference>
<dbReference type="EMBL" id="PPGH01000037">
    <property type="protein sequence ID" value="PQJ95796.1"/>
    <property type="molecule type" value="Genomic_DNA"/>
</dbReference>
<dbReference type="InterPro" id="IPR011009">
    <property type="entry name" value="Kinase-like_dom_sf"/>
</dbReference>
<dbReference type="PANTHER" id="PTHR43642">
    <property type="entry name" value="HYBRID SIGNAL TRANSDUCTION HISTIDINE KINASE G"/>
    <property type="match status" value="1"/>
</dbReference>
<sequence length="1686" mass="189538">MMLLSGYQTQSLLYESANSEIYRAIKAADGQKVILKVLKQNYPTPSEIARYKQEYELTSQLDLDGVIKTYGLEKHQNTFIIIVEDFGGTSLSELLSDRDLSLVDFLLLAIKIANSLVQLNANHIIHKDINPANIVFCPDTAQLKIIDFGISTKFTKENSIFRNANLLEGTLAYISPEQTGRMNKSLDYRTDFYSLGVTFYELLTKKLPFSAQDELELVHCHLAKEAAYLTDLDPLIPVAVSNIVRKLMAKNADDRYQNALGIKADLERCLAQLQATGRIENFELATQDFSDKFQIPQKLYGRESEIETLLTAFERVSHPKDAVPSSELMLIAGYSGIGKSALVREIYKPITEKRGYFISGKFDQFQRNIPYSAVVQALGELIKNLLTESLPELEQWRKKLLSALGINAQVIIDVIPELELILGKQPPVPELGANEAQNRFNFVVKNFTQVFAQPEHPLVLFLDDLQWADSASLKFMQLLMSGEIRCLFLIGAYRDNEVFPAHPLVLTIDEIAKNGSIINRVILSALDLATSSQLICDALKTGAEEVTQLTEMVLLKTGGNPFFLNEFLNALYAEDFLSFDRTSLRWVWDFQAIENRNFTDNIVELMVSKIKKLPLKTQAILKISAAIGNQFDLSLVSAFEATELRELVNHLDVAVSENLVMPLNTREYIELSLLNTPNYLLPEYKFVHDRIQQAAYSFIPDDQRHVVHYQLGQILLKTIPPSAREEKIFELVNQLNQGTVLITEQTEKYLLAQLNLIAGQKARNSSAYQAARDYATLGLSLLGEHPWHEHYEISLAFHELQAELAFLCTDFDQMEYFIDCVITEARSVLDAVKVYIIRIQANAARNRIQKALDVGQEILQRFNITFPVFPTTYDVQKAIAENQALLDKDVADLSNLPVMTDKEKLAIIEIGNRIMPAAFNAGSLLFFLIGSLTVKLSIQSGNAPSSCFSYSTYGTILCNFSQDVKTAIKFGQLALNVLSKFNAMPVKASVLTVVALFILHRNNHIRDTAAVLQEAYTTALETGDLEYSGYSAYGYCLARFWSGQPLADVQQETGAYVTQLAKMNQLTTANYCRIYLQAIQNLLGFSKSPVLFSGEVLQESEILPQLLEQKDLVGVYFFYLYKLVLCFLFEDIEQAQNYAAEGRRNLMSGAGLVTQGVFYFYDSLVILAKLKPNASGAEEALSLVEDNQTILQQHWASHAPMNYQHKIDLVTAEKYRVLGRALDAMEFYDRAIALARENDYINDVAIAYELAAKFYLSIDRTMIAKTYMQEAYYFYELWGATAKVNHLRNNYSGLVTAKNYNYRFEKNSTPHTQSALHTQSAFNNSLDLASVMKASQAITSEIVLENLLQTLMKILLENAGAESGCLLLQLQREHLEVAIHAQDGVFVVFPKQELIQVAPVSVLNFVVRTKTGIILDEAIATKNNFHQDDYIQSVKPLSMLCHPLLNQNELVGVVYLENKMTAGVFTQERVELLQLISGEAAIAIINATLYQEKQQYALTLEEKVNERTLELQKANDELLKLAHLDGLTRIANRRSFDSYLATEWERHFRSQEPLALIMIDIDFFKLYNDSYGHQGGDDCLIQVAQTLAKVPQRAADFVARYGGEEFAVVLPNTDAQGALVIAENLNKQINLLALPHKASKVSDHVTLSLGVASLIPCVNFNAERLIADADEALYRAKNQGRNQASF</sequence>
<dbReference type="SMART" id="SM00267">
    <property type="entry name" value="GGDEF"/>
    <property type="match status" value="1"/>
</dbReference>
<dbReference type="Gene3D" id="3.30.450.40">
    <property type="match status" value="1"/>
</dbReference>
<dbReference type="Pfam" id="PF13191">
    <property type="entry name" value="AAA_16"/>
    <property type="match status" value="1"/>
</dbReference>
<accession>A0A2S7XQ52</accession>
<evidence type="ECO:0000313" key="5">
    <source>
        <dbReference type="EMBL" id="PQJ95796.1"/>
    </source>
</evidence>
<comment type="subcellular location">
    <subcellularLocation>
        <location evidence="2">Membrane</location>
        <topology evidence="2">Single-pass membrane protein</topology>
    </subcellularLocation>
</comment>
<dbReference type="InterPro" id="IPR029016">
    <property type="entry name" value="GAF-like_dom_sf"/>
</dbReference>
<dbReference type="GO" id="GO:0005524">
    <property type="term" value="F:ATP binding"/>
    <property type="evidence" value="ECO:0007669"/>
    <property type="project" value="InterPro"/>
</dbReference>
<proteinExistence type="predicted"/>
<evidence type="ECO:0000256" key="2">
    <source>
        <dbReference type="ARBA" id="ARBA00004167"/>
    </source>
</evidence>
<dbReference type="InterPro" id="IPR041664">
    <property type="entry name" value="AAA_16"/>
</dbReference>
<dbReference type="InterPro" id="IPR011990">
    <property type="entry name" value="TPR-like_helical_dom_sf"/>
</dbReference>
<keyword evidence="5" id="KW-0723">Serine/threonine-protein kinase</keyword>
<dbReference type="CDD" id="cd14014">
    <property type="entry name" value="STKc_PknB_like"/>
    <property type="match status" value="1"/>
</dbReference>
<dbReference type="InterPro" id="IPR003018">
    <property type="entry name" value="GAF"/>
</dbReference>
<dbReference type="SUPFAM" id="SSF55073">
    <property type="entry name" value="Nucleotide cyclase"/>
    <property type="match status" value="1"/>
</dbReference>
<reference evidence="5 6" key="1">
    <citation type="submission" date="2018-01" db="EMBL/GenBank/DDBJ databases">
        <title>The complete genome sequence of Chromatium okenii LaCa, a purple sulfur bacterium with a turbulent life.</title>
        <authorList>
            <person name="Luedin S.M."/>
            <person name="Liechti N."/>
            <person name="Storelli N."/>
            <person name="Danza F."/>
            <person name="Wittwer M."/>
            <person name="Pothier J.F."/>
            <person name="Tonolla M.A."/>
        </authorList>
    </citation>
    <scope>NUCLEOTIDE SEQUENCE [LARGE SCALE GENOMIC DNA]</scope>
    <source>
        <strain evidence="5 6">LaCa</strain>
    </source>
</reference>
<dbReference type="Gene3D" id="1.10.510.10">
    <property type="entry name" value="Transferase(Phosphotransferase) domain 1"/>
    <property type="match status" value="1"/>
</dbReference>
<dbReference type="InterPro" id="IPR000160">
    <property type="entry name" value="GGDEF_dom"/>
</dbReference>
<dbReference type="SUPFAM" id="SSF56112">
    <property type="entry name" value="Protein kinase-like (PK-like)"/>
    <property type="match status" value="1"/>
</dbReference>
<comment type="cofactor">
    <cofactor evidence="1">
        <name>Mg(2+)</name>
        <dbReference type="ChEBI" id="CHEBI:18420"/>
    </cofactor>
</comment>
<dbReference type="InterPro" id="IPR043128">
    <property type="entry name" value="Rev_trsase/Diguanyl_cyclase"/>
</dbReference>
<dbReference type="GO" id="GO:0016020">
    <property type="term" value="C:membrane"/>
    <property type="evidence" value="ECO:0007669"/>
    <property type="project" value="UniProtKB-SubCell"/>
</dbReference>
<feature type="domain" description="GGDEF" evidence="4">
    <location>
        <begin position="1552"/>
        <end position="1686"/>
    </location>
</feature>
<feature type="domain" description="Protein kinase" evidence="3">
    <location>
        <begin position="7"/>
        <end position="270"/>
    </location>
</feature>
<evidence type="ECO:0000313" key="6">
    <source>
        <dbReference type="Proteomes" id="UP000239936"/>
    </source>
</evidence>
<comment type="caution">
    <text evidence="5">The sequence shown here is derived from an EMBL/GenBank/DDBJ whole genome shotgun (WGS) entry which is preliminary data.</text>
</comment>
<dbReference type="Pfam" id="PF00990">
    <property type="entry name" value="GGDEF"/>
    <property type="match status" value="1"/>
</dbReference>
<evidence type="ECO:0000259" key="4">
    <source>
        <dbReference type="PROSITE" id="PS50887"/>
    </source>
</evidence>
<dbReference type="SUPFAM" id="SSF48452">
    <property type="entry name" value="TPR-like"/>
    <property type="match status" value="1"/>
</dbReference>
<dbReference type="InterPro" id="IPR029787">
    <property type="entry name" value="Nucleotide_cyclase"/>
</dbReference>
<dbReference type="CDD" id="cd01949">
    <property type="entry name" value="GGDEF"/>
    <property type="match status" value="1"/>
</dbReference>
<dbReference type="Pfam" id="PF01590">
    <property type="entry name" value="GAF"/>
    <property type="match status" value="1"/>
</dbReference>
<dbReference type="Proteomes" id="UP000239936">
    <property type="component" value="Unassembled WGS sequence"/>
</dbReference>
<dbReference type="PROSITE" id="PS50011">
    <property type="entry name" value="PROTEIN_KINASE_DOM"/>
    <property type="match status" value="1"/>
</dbReference>
<dbReference type="NCBIfam" id="TIGR00254">
    <property type="entry name" value="GGDEF"/>
    <property type="match status" value="1"/>
</dbReference>
<organism evidence="5 6">
    <name type="scientific">Chromatium okenii</name>
    <dbReference type="NCBI Taxonomy" id="61644"/>
    <lineage>
        <taxon>Bacteria</taxon>
        <taxon>Pseudomonadati</taxon>
        <taxon>Pseudomonadota</taxon>
        <taxon>Gammaproteobacteria</taxon>
        <taxon>Chromatiales</taxon>
        <taxon>Chromatiaceae</taxon>
        <taxon>Chromatium</taxon>
    </lineage>
</organism>
<evidence type="ECO:0000256" key="1">
    <source>
        <dbReference type="ARBA" id="ARBA00001946"/>
    </source>
</evidence>
<dbReference type="GO" id="GO:0004674">
    <property type="term" value="F:protein serine/threonine kinase activity"/>
    <property type="evidence" value="ECO:0007669"/>
    <property type="project" value="UniProtKB-KW"/>
</dbReference>
<dbReference type="InterPro" id="IPR053159">
    <property type="entry name" value="Hybrid_Histidine_Kinase"/>
</dbReference>
<dbReference type="PANTHER" id="PTHR43642:SF1">
    <property type="entry name" value="HYBRID SIGNAL TRANSDUCTION HISTIDINE KINASE G"/>
    <property type="match status" value="1"/>
</dbReference>
<dbReference type="InterPro" id="IPR000719">
    <property type="entry name" value="Prot_kinase_dom"/>
</dbReference>
<dbReference type="FunFam" id="3.30.70.270:FF:000001">
    <property type="entry name" value="Diguanylate cyclase domain protein"/>
    <property type="match status" value="1"/>
</dbReference>
<dbReference type="Pfam" id="PF00069">
    <property type="entry name" value="Pkinase"/>
    <property type="match status" value="1"/>
</dbReference>
<dbReference type="SUPFAM" id="SSF55781">
    <property type="entry name" value="GAF domain-like"/>
    <property type="match status" value="1"/>
</dbReference>
<dbReference type="SMART" id="SM00065">
    <property type="entry name" value="GAF"/>
    <property type="match status" value="1"/>
</dbReference>
<protein>
    <submittedName>
        <fullName evidence="5">Serine/threonine protein kinase</fullName>
    </submittedName>
</protein>
<dbReference type="Gene3D" id="3.30.200.20">
    <property type="entry name" value="Phosphorylase Kinase, domain 1"/>
    <property type="match status" value="1"/>
</dbReference>
<keyword evidence="5" id="KW-0808">Transferase</keyword>
<gene>
    <name evidence="5" type="ORF">CXB77_15015</name>
</gene>
<dbReference type="PROSITE" id="PS50887">
    <property type="entry name" value="GGDEF"/>
    <property type="match status" value="1"/>
</dbReference>
<keyword evidence="6" id="KW-1185">Reference proteome</keyword>
<keyword evidence="5" id="KW-0418">Kinase</keyword>
<dbReference type="SUPFAM" id="SSF52540">
    <property type="entry name" value="P-loop containing nucleoside triphosphate hydrolases"/>
    <property type="match status" value="1"/>
</dbReference>